<dbReference type="CDD" id="cd00042">
    <property type="entry name" value="CY"/>
    <property type="match status" value="1"/>
</dbReference>
<dbReference type="Pfam" id="PF16845">
    <property type="entry name" value="SQAPI"/>
    <property type="match status" value="1"/>
</dbReference>
<evidence type="ECO:0000313" key="4">
    <source>
        <dbReference type="EMBL" id="MED6194258.1"/>
    </source>
</evidence>
<organism evidence="4 5">
    <name type="scientific">Stylosanthes scabra</name>
    <dbReference type="NCBI Taxonomy" id="79078"/>
    <lineage>
        <taxon>Eukaryota</taxon>
        <taxon>Viridiplantae</taxon>
        <taxon>Streptophyta</taxon>
        <taxon>Embryophyta</taxon>
        <taxon>Tracheophyta</taxon>
        <taxon>Spermatophyta</taxon>
        <taxon>Magnoliopsida</taxon>
        <taxon>eudicotyledons</taxon>
        <taxon>Gunneridae</taxon>
        <taxon>Pentapetalae</taxon>
        <taxon>rosids</taxon>
        <taxon>fabids</taxon>
        <taxon>Fabales</taxon>
        <taxon>Fabaceae</taxon>
        <taxon>Papilionoideae</taxon>
        <taxon>50 kb inversion clade</taxon>
        <taxon>dalbergioids sensu lato</taxon>
        <taxon>Dalbergieae</taxon>
        <taxon>Pterocarpus clade</taxon>
        <taxon>Stylosanthes</taxon>
    </lineage>
</organism>
<evidence type="ECO:0000313" key="5">
    <source>
        <dbReference type="Proteomes" id="UP001341840"/>
    </source>
</evidence>
<dbReference type="Proteomes" id="UP001341840">
    <property type="component" value="Unassembled WGS sequence"/>
</dbReference>
<dbReference type="SUPFAM" id="SSF54403">
    <property type="entry name" value="Cystatin/monellin"/>
    <property type="match status" value="1"/>
</dbReference>
<accession>A0ABU6XCA0</accession>
<dbReference type="PANTHER" id="PTHR47364">
    <property type="entry name" value="CYSTEINE PROTEINASE INHIBITOR 5"/>
    <property type="match status" value="1"/>
</dbReference>
<evidence type="ECO:0000256" key="2">
    <source>
        <dbReference type="ARBA" id="ARBA00022704"/>
    </source>
</evidence>
<gene>
    <name evidence="4" type="ORF">PIB30_026770</name>
</gene>
<dbReference type="Gene3D" id="3.10.450.10">
    <property type="match status" value="1"/>
</dbReference>
<protein>
    <recommendedName>
        <fullName evidence="3">Cystatin domain-containing protein</fullName>
    </recommendedName>
</protein>
<name>A0ABU6XCA0_9FABA</name>
<reference evidence="4 5" key="1">
    <citation type="journal article" date="2023" name="Plants (Basel)">
        <title>Bridging the Gap: Combining Genomics and Transcriptomics Approaches to Understand Stylosanthes scabra, an Orphan Legume from the Brazilian Caatinga.</title>
        <authorList>
            <person name="Ferreira-Neto J.R.C."/>
            <person name="da Silva M.D."/>
            <person name="Binneck E."/>
            <person name="de Melo N.F."/>
            <person name="da Silva R.H."/>
            <person name="de Melo A.L.T.M."/>
            <person name="Pandolfi V."/>
            <person name="Bustamante F.O."/>
            <person name="Brasileiro-Vidal A.C."/>
            <person name="Benko-Iseppon A.M."/>
        </authorList>
    </citation>
    <scope>NUCLEOTIDE SEQUENCE [LARGE SCALE GENOMIC DNA]</scope>
    <source>
        <tissue evidence="4">Leaves</tissue>
    </source>
</reference>
<dbReference type="InterPro" id="IPR000010">
    <property type="entry name" value="Cystatin_dom"/>
</dbReference>
<comment type="caution">
    <text evidence="4">The sequence shown here is derived from an EMBL/GenBank/DDBJ whole genome shotgun (WGS) entry which is preliminary data.</text>
</comment>
<evidence type="ECO:0000259" key="3">
    <source>
        <dbReference type="Pfam" id="PF16845"/>
    </source>
</evidence>
<keyword evidence="1" id="KW-0646">Protease inhibitor</keyword>
<evidence type="ECO:0000256" key="1">
    <source>
        <dbReference type="ARBA" id="ARBA00022690"/>
    </source>
</evidence>
<feature type="domain" description="Cystatin" evidence="3">
    <location>
        <begin position="124"/>
        <end position="202"/>
    </location>
</feature>
<dbReference type="InterPro" id="IPR046350">
    <property type="entry name" value="Cystatin_sf"/>
</dbReference>
<dbReference type="EMBL" id="JASCZI010211550">
    <property type="protein sequence ID" value="MED6194258.1"/>
    <property type="molecule type" value="Genomic_DNA"/>
</dbReference>
<keyword evidence="2" id="KW-0789">Thiol protease inhibitor</keyword>
<proteinExistence type="predicted"/>
<dbReference type="PANTHER" id="PTHR47364:SF2">
    <property type="entry name" value="CYSTEINE PROTEINASE INHIBITOR 5"/>
    <property type="match status" value="1"/>
</dbReference>
<sequence>MYCPCVVPHIRSCEACRSQPLSSPVPAVAASPPFPVSCHRRCLQPAIVSAVHRPSSREQRRPPSLHLHLRPEIPEATVVTPPLPSPPCNCSSPSRFLKIQNKVRLSIDEMATPSTHIIGGWNVIKDLSSPDVTEIANFAIDKGSVGLKLEKVLHGQSQVVAGFQFLLVLSAKEGEEGGEKSDKYLAVVLEAADKPEKELIFFAPYLV</sequence>
<keyword evidence="5" id="KW-1185">Reference proteome</keyword>